<dbReference type="Pfam" id="PF13541">
    <property type="entry name" value="ChlI"/>
    <property type="match status" value="1"/>
</dbReference>
<comment type="similarity">
    <text evidence="1">Belongs to the Mg-chelatase subunits D/I family. ComM subfamily.</text>
</comment>
<dbReference type="PANTHER" id="PTHR32039">
    <property type="entry name" value="MAGNESIUM-CHELATASE SUBUNIT CHLI"/>
    <property type="match status" value="1"/>
</dbReference>
<dbReference type="SUPFAM" id="SSF52540">
    <property type="entry name" value="P-loop containing nucleoside triphosphate hydrolases"/>
    <property type="match status" value="1"/>
</dbReference>
<dbReference type="SUPFAM" id="SSF54211">
    <property type="entry name" value="Ribosomal protein S5 domain 2-like"/>
    <property type="match status" value="1"/>
</dbReference>
<proteinExistence type="inferred from homology"/>
<dbReference type="PANTHER" id="PTHR32039:SF7">
    <property type="entry name" value="COMPETENCE PROTEIN COMM"/>
    <property type="match status" value="1"/>
</dbReference>
<dbReference type="InterPro" id="IPR000523">
    <property type="entry name" value="Mg_chelatse_chII-like_cat_dom"/>
</dbReference>
<name>A0A2C7AGQ1_9PROT</name>
<evidence type="ECO:0000256" key="1">
    <source>
        <dbReference type="ARBA" id="ARBA00006354"/>
    </source>
</evidence>
<feature type="domain" description="AAA+ ATPase" evidence="2">
    <location>
        <begin position="210"/>
        <end position="392"/>
    </location>
</feature>
<dbReference type="EMBL" id="PDNU01000001">
    <property type="protein sequence ID" value="PHK96873.1"/>
    <property type="molecule type" value="Genomic_DNA"/>
</dbReference>
<dbReference type="InterPro" id="IPR020568">
    <property type="entry name" value="Ribosomal_Su5_D2-typ_SF"/>
</dbReference>
<dbReference type="Pfam" id="PF01078">
    <property type="entry name" value="Mg_chelatase"/>
    <property type="match status" value="1"/>
</dbReference>
<dbReference type="InterPro" id="IPR025158">
    <property type="entry name" value="Mg_chelat-rel_C"/>
</dbReference>
<dbReference type="InterPro" id="IPR027417">
    <property type="entry name" value="P-loop_NTPase"/>
</dbReference>
<dbReference type="InterPro" id="IPR045006">
    <property type="entry name" value="CHLI-like"/>
</dbReference>
<evidence type="ECO:0000313" key="3">
    <source>
        <dbReference type="EMBL" id="PHK96873.1"/>
    </source>
</evidence>
<gene>
    <name evidence="3" type="ORF">CR162_00420</name>
</gene>
<dbReference type="Gene3D" id="3.30.230.10">
    <property type="match status" value="1"/>
</dbReference>
<evidence type="ECO:0000313" key="4">
    <source>
        <dbReference type="Proteomes" id="UP000223527"/>
    </source>
</evidence>
<comment type="caution">
    <text evidence="3">The sequence shown here is derived from an EMBL/GenBank/DDBJ whole genome shotgun (WGS) entry which is preliminary data.</text>
</comment>
<dbReference type="OrthoDB" id="9813147at2"/>
<keyword evidence="4" id="KW-1185">Reference proteome</keyword>
<dbReference type="CDD" id="cd00009">
    <property type="entry name" value="AAA"/>
    <property type="match status" value="1"/>
</dbReference>
<dbReference type="AlphaFoldDB" id="A0A2C7AGQ1"/>
<accession>A0A2C7AGQ1</accession>
<dbReference type="SMART" id="SM00382">
    <property type="entry name" value="AAA"/>
    <property type="match status" value="1"/>
</dbReference>
<dbReference type="InterPro" id="IPR003593">
    <property type="entry name" value="AAA+_ATPase"/>
</dbReference>
<reference evidence="3 4" key="1">
    <citation type="submission" date="2017-10" db="EMBL/GenBank/DDBJ databases">
        <authorList>
            <person name="Banno H."/>
            <person name="Chua N.-H."/>
        </authorList>
    </citation>
    <scope>NUCLEOTIDE SEQUENCE [LARGE SCALE GENOMIC DNA]</scope>
    <source>
        <strain evidence="3 4">YW11</strain>
    </source>
</reference>
<dbReference type="Proteomes" id="UP000223527">
    <property type="component" value="Unassembled WGS sequence"/>
</dbReference>
<evidence type="ECO:0000259" key="2">
    <source>
        <dbReference type="SMART" id="SM00382"/>
    </source>
</evidence>
<dbReference type="InterPro" id="IPR004482">
    <property type="entry name" value="Mg_chelat-rel"/>
</dbReference>
<dbReference type="GO" id="GO:0005524">
    <property type="term" value="F:ATP binding"/>
    <property type="evidence" value="ECO:0007669"/>
    <property type="project" value="InterPro"/>
</dbReference>
<dbReference type="InterPro" id="IPR014721">
    <property type="entry name" value="Ribsml_uS5_D2-typ_fold_subgr"/>
</dbReference>
<dbReference type="Gene3D" id="3.40.50.300">
    <property type="entry name" value="P-loop containing nucleotide triphosphate hydrolases"/>
    <property type="match status" value="1"/>
</dbReference>
<organism evidence="3 4">
    <name type="scientific">Teichococcus rhizosphaerae</name>
    <dbReference type="NCBI Taxonomy" id="1335062"/>
    <lineage>
        <taxon>Bacteria</taxon>
        <taxon>Pseudomonadati</taxon>
        <taxon>Pseudomonadota</taxon>
        <taxon>Alphaproteobacteria</taxon>
        <taxon>Acetobacterales</taxon>
        <taxon>Roseomonadaceae</taxon>
        <taxon>Roseomonas</taxon>
    </lineage>
</organism>
<dbReference type="NCBIfam" id="TIGR00368">
    <property type="entry name" value="YifB family Mg chelatase-like AAA ATPase"/>
    <property type="match status" value="1"/>
</dbReference>
<sequence>MSIARLASFAFSGIETLPVEVQVQIAPGLPAFILVGLPDKAVAESRERVRAALTGLGLALPPRRVLVNMAPAGLQKEGSHFDLPIALALLAAMDVVPREELAGFAALGELALDGAIGPVAGILPAALGAAGRGLGLICPGAQGPEAAWAGSVEILAAGDLRQLIAHLTGRQLLSPPTPPPLERSAPPGPCLSEVKGQESAKRALEIAAAGQHNLLLAGPPGAGKSMLAARLPGLLPDLTPAEALEVSLVRSVAGLIEGGRISARPPYRDPHHSASQAALIGGGPRARPGEISLAHRGVLFLDELPEFPRPALEALRQPLETGECVISRAAAHVRYPARIQLVAAMNPCRCGHLGDAGRECGQAPRCGEQYQAKLSGPLLDRMDLTIGMAPIPPGKLARAPAGETSRVIAARVAAARQRQAARFGPQGPRSNAEAPLEMLTTLAEPDAMALAEQAALRLGLSNRGFTRCLRVARSIADLAEAARIGRPHMAEALTYRQRLRHPQPAD</sequence>
<dbReference type="RefSeq" id="WP_099093562.1">
    <property type="nucleotide sequence ID" value="NZ_PDNU01000001.1"/>
</dbReference>
<protein>
    <submittedName>
        <fullName evidence="3">AAA family ATPase</fullName>
    </submittedName>
</protein>
<dbReference type="Pfam" id="PF13335">
    <property type="entry name" value="Mg_chelatase_C"/>
    <property type="match status" value="1"/>
</dbReference>